<dbReference type="InterPro" id="IPR049067">
    <property type="entry name" value="MreB-like_C"/>
</dbReference>
<evidence type="ECO:0000259" key="2">
    <source>
        <dbReference type="Pfam" id="PF21522"/>
    </source>
</evidence>
<dbReference type="KEGG" id="clt:CM240_0107"/>
<gene>
    <name evidence="3" type="ORF">CM240_0107</name>
</gene>
<feature type="domain" description="Actin-like protein N-terminal" evidence="1">
    <location>
        <begin position="4"/>
        <end position="139"/>
    </location>
</feature>
<evidence type="ECO:0000259" key="1">
    <source>
        <dbReference type="Pfam" id="PF17989"/>
    </source>
</evidence>
<proteinExistence type="predicted"/>
<dbReference type="OrthoDB" id="1883643at2"/>
<name>W6RRT1_9CLOT</name>
<dbReference type="Pfam" id="PF21522">
    <property type="entry name" value="MreB-like_C"/>
    <property type="match status" value="1"/>
</dbReference>
<accession>W6RRT1</accession>
<dbReference type="PATRIC" id="fig|1216932.3.peg.93"/>
<keyword evidence="4" id="KW-1185">Reference proteome</keyword>
<protein>
    <submittedName>
        <fullName evidence="3">StbA family protein</fullName>
    </submittedName>
</protein>
<organism evidence="3 4">
    <name type="scientific">Clostridium bornimense</name>
    <dbReference type="NCBI Taxonomy" id="1216932"/>
    <lineage>
        <taxon>Bacteria</taxon>
        <taxon>Bacillati</taxon>
        <taxon>Bacillota</taxon>
        <taxon>Clostridia</taxon>
        <taxon>Eubacteriales</taxon>
        <taxon>Clostridiaceae</taxon>
        <taxon>Clostridium</taxon>
    </lineage>
</organism>
<dbReference type="Gene3D" id="3.30.420.40">
    <property type="match status" value="2"/>
</dbReference>
<dbReference type="EMBL" id="HG917868">
    <property type="protein sequence ID" value="CDM67286.1"/>
    <property type="molecule type" value="Genomic_DNA"/>
</dbReference>
<dbReference type="Proteomes" id="UP000019426">
    <property type="component" value="Chromosome M2/40_rep1"/>
</dbReference>
<dbReference type="InterPro" id="IPR040607">
    <property type="entry name" value="ALP_N"/>
</dbReference>
<dbReference type="InterPro" id="IPR043129">
    <property type="entry name" value="ATPase_NBD"/>
</dbReference>
<feature type="domain" description="Actin homologue MreB-like C-terminal" evidence="2">
    <location>
        <begin position="154"/>
        <end position="269"/>
    </location>
</feature>
<sequence length="295" mass="33271">MIMGIDVGYSHTKVCTENGLDIFRSTVNEGAIDINVNSTKISFEGKDYTIGEKVGSFSVKLNKINDTIFRLCLYSAIARNLRNHDTSIELVIGLPIQYYKDQKKQLIDALENTSVSMTLNNKPINFEITKCLVFPQSAGGVILYPDLFKENITVIDIGGMTVDVAFYSDFSLQNYRTYEEGMLKLYDTVVQSIKANYGVSYDILQAEDIINSKIIHKDGEDIDCSDVIEQILSAHANRIITRIMAGIREYEISKHIFMGGGSYILRKYLPDVIEEKNIFANADAFYRIGVERFAN</sequence>
<reference evidence="3 4" key="1">
    <citation type="submission" date="2013-11" db="EMBL/GenBank/DDBJ databases">
        <title>Complete genome sequence of Clostridum sp. M2/40.</title>
        <authorList>
            <person name="Wibberg D."/>
            <person name="Puehler A."/>
            <person name="Schlueter A."/>
        </authorList>
    </citation>
    <scope>NUCLEOTIDE SEQUENCE [LARGE SCALE GENOMIC DNA]</scope>
    <source>
        <strain evidence="4">M2/40</strain>
    </source>
</reference>
<dbReference type="eggNOG" id="COG0443">
    <property type="taxonomic scope" value="Bacteria"/>
</dbReference>
<dbReference type="STRING" id="1216932.CM240_0107"/>
<evidence type="ECO:0000313" key="3">
    <source>
        <dbReference type="EMBL" id="CDM67286.1"/>
    </source>
</evidence>
<dbReference type="AlphaFoldDB" id="W6RRT1"/>
<dbReference type="HOGENOM" id="CLU_066405_2_0_9"/>
<dbReference type="RefSeq" id="WP_044035759.1">
    <property type="nucleotide sequence ID" value="NZ_HG917868.1"/>
</dbReference>
<dbReference type="SUPFAM" id="SSF53067">
    <property type="entry name" value="Actin-like ATPase domain"/>
    <property type="match status" value="2"/>
</dbReference>
<evidence type="ECO:0000313" key="4">
    <source>
        <dbReference type="Proteomes" id="UP000019426"/>
    </source>
</evidence>
<dbReference type="Pfam" id="PF17989">
    <property type="entry name" value="ALP_N"/>
    <property type="match status" value="1"/>
</dbReference>